<feature type="transmembrane region" description="Helical" evidence="1">
    <location>
        <begin position="107"/>
        <end position="130"/>
    </location>
</feature>
<keyword evidence="1" id="KW-1133">Transmembrane helix</keyword>
<keyword evidence="3" id="KW-1185">Reference proteome</keyword>
<keyword evidence="1" id="KW-0812">Transmembrane</keyword>
<evidence type="ECO:0000313" key="3">
    <source>
        <dbReference type="Proteomes" id="UP000587462"/>
    </source>
</evidence>
<dbReference type="Proteomes" id="UP000587462">
    <property type="component" value="Unassembled WGS sequence"/>
</dbReference>
<evidence type="ECO:0000256" key="1">
    <source>
        <dbReference type="SAM" id="Phobius"/>
    </source>
</evidence>
<dbReference type="RefSeq" id="WP_171086456.1">
    <property type="nucleotide sequence ID" value="NZ_BNBU01000001.1"/>
</dbReference>
<reference evidence="2 3" key="1">
    <citation type="submission" date="2020-04" db="EMBL/GenBank/DDBJ databases">
        <title>Draft Genome Sequence of Streptomyces morookaense DSM 40503, an 8-azaguanine-producing strain.</title>
        <authorList>
            <person name="Qi J."/>
            <person name="Gao J.-M."/>
        </authorList>
    </citation>
    <scope>NUCLEOTIDE SEQUENCE [LARGE SCALE GENOMIC DNA]</scope>
    <source>
        <strain evidence="2 3">DSM 40503</strain>
    </source>
</reference>
<gene>
    <name evidence="2" type="ORF">HG542_28560</name>
</gene>
<name>A0A7Y7B9L7_STRMO</name>
<accession>A0A7Y7B9L7</accession>
<protein>
    <submittedName>
        <fullName evidence="2">Uncharacterized protein</fullName>
    </submittedName>
</protein>
<organism evidence="2 3">
    <name type="scientific">Streptomyces morookaense</name>
    <name type="common">Streptoverticillium morookaense</name>
    <dbReference type="NCBI Taxonomy" id="1970"/>
    <lineage>
        <taxon>Bacteria</taxon>
        <taxon>Bacillati</taxon>
        <taxon>Actinomycetota</taxon>
        <taxon>Actinomycetes</taxon>
        <taxon>Kitasatosporales</taxon>
        <taxon>Streptomycetaceae</taxon>
        <taxon>Streptomyces</taxon>
    </lineage>
</organism>
<evidence type="ECO:0000313" key="2">
    <source>
        <dbReference type="EMBL" id="NVK81577.1"/>
    </source>
</evidence>
<proteinExistence type="predicted"/>
<feature type="transmembrane region" description="Helical" evidence="1">
    <location>
        <begin position="136"/>
        <end position="156"/>
    </location>
</feature>
<comment type="caution">
    <text evidence="2">The sequence shown here is derived from an EMBL/GenBank/DDBJ whole genome shotgun (WGS) entry which is preliminary data.</text>
</comment>
<keyword evidence="1" id="KW-0472">Membrane</keyword>
<feature type="transmembrane region" description="Helical" evidence="1">
    <location>
        <begin position="34"/>
        <end position="55"/>
    </location>
</feature>
<dbReference type="EMBL" id="JABBXF010000086">
    <property type="protein sequence ID" value="NVK81577.1"/>
    <property type="molecule type" value="Genomic_DNA"/>
</dbReference>
<dbReference type="AlphaFoldDB" id="A0A7Y7B9L7"/>
<sequence>MDTLTFVAAPLFAGTAIATIGVLGADSDKFRWPALSMLMLTLAALALATSIQVALHGRRFLYTVDEARSWGASPDGNAPGAASAGLTVEAQAADFELWVKLSGRATWAYQIGLALLKLGLACILAPPANATPSDSVIRWIASGAVVCALCVHIILISKRVRERARRLSSDLRLIMAHVRTP</sequence>